<dbReference type="Gene3D" id="3.40.1280.10">
    <property type="match status" value="1"/>
</dbReference>
<dbReference type="Proteomes" id="UP000002630">
    <property type="component" value="Linkage Group LG05"/>
</dbReference>
<dbReference type="SUPFAM" id="SSF75217">
    <property type="entry name" value="alpha/beta knot"/>
    <property type="match status" value="1"/>
</dbReference>
<dbReference type="EMBL" id="FN649730">
    <property type="protein sequence ID" value="CBJ31087.1"/>
    <property type="molecule type" value="Genomic_DNA"/>
</dbReference>
<dbReference type="InParanoid" id="D7FSE6"/>
<dbReference type="STRING" id="2880.D7FSE6"/>
<reference evidence="1 2" key="1">
    <citation type="journal article" date="2010" name="Nature">
        <title>The Ectocarpus genome and the independent evolution of multicellularity in brown algae.</title>
        <authorList>
            <person name="Cock J.M."/>
            <person name="Sterck L."/>
            <person name="Rouze P."/>
            <person name="Scornet D."/>
            <person name="Allen A.E."/>
            <person name="Amoutzias G."/>
            <person name="Anthouard V."/>
            <person name="Artiguenave F."/>
            <person name="Aury J.M."/>
            <person name="Badger J.H."/>
            <person name="Beszteri B."/>
            <person name="Billiau K."/>
            <person name="Bonnet E."/>
            <person name="Bothwell J.H."/>
            <person name="Bowler C."/>
            <person name="Boyen C."/>
            <person name="Brownlee C."/>
            <person name="Carrano C.J."/>
            <person name="Charrier B."/>
            <person name="Cho G.Y."/>
            <person name="Coelho S.M."/>
            <person name="Collen J."/>
            <person name="Corre E."/>
            <person name="Da Silva C."/>
            <person name="Delage L."/>
            <person name="Delaroque N."/>
            <person name="Dittami S.M."/>
            <person name="Doulbeau S."/>
            <person name="Elias M."/>
            <person name="Farnham G."/>
            <person name="Gachon C.M."/>
            <person name="Gschloessl B."/>
            <person name="Heesch S."/>
            <person name="Jabbari K."/>
            <person name="Jubin C."/>
            <person name="Kawai H."/>
            <person name="Kimura K."/>
            <person name="Kloareg B."/>
            <person name="Kupper F.C."/>
            <person name="Lang D."/>
            <person name="Le Bail A."/>
            <person name="Leblanc C."/>
            <person name="Lerouge P."/>
            <person name="Lohr M."/>
            <person name="Lopez P.J."/>
            <person name="Martens C."/>
            <person name="Maumus F."/>
            <person name="Michel G."/>
            <person name="Miranda-Saavedra D."/>
            <person name="Morales J."/>
            <person name="Moreau H."/>
            <person name="Motomura T."/>
            <person name="Nagasato C."/>
            <person name="Napoli C.A."/>
            <person name="Nelson D.R."/>
            <person name="Nyvall-Collen P."/>
            <person name="Peters A.F."/>
            <person name="Pommier C."/>
            <person name="Potin P."/>
            <person name="Poulain J."/>
            <person name="Quesneville H."/>
            <person name="Read B."/>
            <person name="Rensing S.A."/>
            <person name="Ritter A."/>
            <person name="Rousvoal S."/>
            <person name="Samanta M."/>
            <person name="Samson G."/>
            <person name="Schroeder D.C."/>
            <person name="Segurens B."/>
            <person name="Strittmatter M."/>
            <person name="Tonon T."/>
            <person name="Tregear J.W."/>
            <person name="Valentin K."/>
            <person name="von Dassow P."/>
            <person name="Yamagishi T."/>
            <person name="Van de Peer Y."/>
            <person name="Wincker P."/>
        </authorList>
    </citation>
    <scope>NUCLEOTIDE SEQUENCE [LARGE SCALE GENOMIC DNA]</scope>
    <source>
        <strain evidence="2">Ec32 / CCAP1310/4</strain>
    </source>
</reference>
<sequence length="118" mass="12496">MNKPVNAASSVPPVLFLVIANISKRCNIRSLIASAVAFQAEILIVGQPKFSIETHAPRGLPPGITFTRFSDLPSCRDYVHSRGGTLIGVEIGGGARNIDEEPFLGTCAFMPGNEASIS</sequence>
<evidence type="ECO:0008006" key="3">
    <source>
        <dbReference type="Google" id="ProtNLM"/>
    </source>
</evidence>
<evidence type="ECO:0000313" key="2">
    <source>
        <dbReference type="Proteomes" id="UP000002630"/>
    </source>
</evidence>
<dbReference type="InterPro" id="IPR029026">
    <property type="entry name" value="tRNA_m1G_MTases_N"/>
</dbReference>
<dbReference type="EMBL" id="FN648412">
    <property type="protein sequence ID" value="CBJ31087.1"/>
    <property type="molecule type" value="Genomic_DNA"/>
</dbReference>
<gene>
    <name evidence="1" type="ORF">Esi_0232_0038</name>
</gene>
<name>D7FSE6_ECTSI</name>
<proteinExistence type="predicted"/>
<protein>
    <recommendedName>
        <fullName evidence="3">tRNA/rRNA methyltransferase SpoU type domain-containing protein</fullName>
    </recommendedName>
</protein>
<keyword evidence="2" id="KW-1185">Reference proteome</keyword>
<dbReference type="OrthoDB" id="270651at2759"/>
<evidence type="ECO:0000313" key="1">
    <source>
        <dbReference type="EMBL" id="CBJ31087.1"/>
    </source>
</evidence>
<dbReference type="eggNOG" id="KOG0838">
    <property type="taxonomic scope" value="Eukaryota"/>
</dbReference>
<dbReference type="AlphaFoldDB" id="D7FSE6"/>
<organism evidence="1 2">
    <name type="scientific">Ectocarpus siliculosus</name>
    <name type="common">Brown alga</name>
    <name type="synonym">Conferva siliculosa</name>
    <dbReference type="NCBI Taxonomy" id="2880"/>
    <lineage>
        <taxon>Eukaryota</taxon>
        <taxon>Sar</taxon>
        <taxon>Stramenopiles</taxon>
        <taxon>Ochrophyta</taxon>
        <taxon>PX clade</taxon>
        <taxon>Phaeophyceae</taxon>
        <taxon>Ectocarpales</taxon>
        <taxon>Ectocarpaceae</taxon>
        <taxon>Ectocarpus</taxon>
    </lineage>
</organism>
<dbReference type="InterPro" id="IPR029028">
    <property type="entry name" value="Alpha/beta_knot_MTases"/>
</dbReference>
<accession>D7FSE6</accession>